<evidence type="ECO:0000256" key="1">
    <source>
        <dbReference type="SAM" id="Phobius"/>
    </source>
</evidence>
<keyword evidence="3" id="KW-1185">Reference proteome</keyword>
<proteinExistence type="predicted"/>
<keyword evidence="1" id="KW-0812">Transmembrane</keyword>
<comment type="caution">
    <text evidence="2">The sequence shown here is derived from an EMBL/GenBank/DDBJ whole genome shotgun (WGS) entry which is preliminary data.</text>
</comment>
<dbReference type="EMBL" id="LJCR01001474">
    <property type="protein sequence ID" value="KPV50291.1"/>
    <property type="molecule type" value="Genomic_DNA"/>
</dbReference>
<evidence type="ECO:0000313" key="3">
    <source>
        <dbReference type="Proteomes" id="UP000050509"/>
    </source>
</evidence>
<protein>
    <submittedName>
        <fullName evidence="2">Uncharacterized protein</fullName>
    </submittedName>
</protein>
<keyword evidence="1" id="KW-0472">Membrane</keyword>
<keyword evidence="1" id="KW-1133">Transmembrane helix</keyword>
<dbReference type="AlphaFoldDB" id="A0A0P9DCP3"/>
<accession>A0A0P9DCP3</accession>
<name>A0A0P9DCP3_9CHLR</name>
<organism evidence="2 3">
    <name type="scientific">Kouleothrix aurantiaca</name>
    <dbReference type="NCBI Taxonomy" id="186479"/>
    <lineage>
        <taxon>Bacteria</taxon>
        <taxon>Bacillati</taxon>
        <taxon>Chloroflexota</taxon>
        <taxon>Chloroflexia</taxon>
        <taxon>Chloroflexales</taxon>
        <taxon>Roseiflexineae</taxon>
        <taxon>Roseiflexaceae</taxon>
        <taxon>Kouleothrix</taxon>
    </lineage>
</organism>
<feature type="transmembrane region" description="Helical" evidence="1">
    <location>
        <begin position="29"/>
        <end position="51"/>
    </location>
</feature>
<reference evidence="2 3" key="1">
    <citation type="submission" date="2015-09" db="EMBL/GenBank/DDBJ databases">
        <title>Draft genome sequence of Kouleothrix aurantiaca JCM 19913.</title>
        <authorList>
            <person name="Hemp J."/>
        </authorList>
    </citation>
    <scope>NUCLEOTIDE SEQUENCE [LARGE SCALE GENOMIC DNA]</scope>
    <source>
        <strain evidence="2 3">COM-B</strain>
    </source>
</reference>
<evidence type="ECO:0000313" key="2">
    <source>
        <dbReference type="EMBL" id="KPV50291.1"/>
    </source>
</evidence>
<sequence>MRGLRFDWRWVAVIAVLVVLTNSSRLPPLVTALVVGGAGVWLLMMGWRVWVREGGAPSRARVTYWRGQRIEVAPQRRGPALPRMRDIGPAALYFIIGVVLLLAAGAIGLRSFGF</sequence>
<dbReference type="Proteomes" id="UP000050509">
    <property type="component" value="Unassembled WGS sequence"/>
</dbReference>
<gene>
    <name evidence="2" type="ORF">SE17_27795</name>
</gene>
<feature type="transmembrane region" description="Helical" evidence="1">
    <location>
        <begin position="90"/>
        <end position="109"/>
    </location>
</feature>